<feature type="compositionally biased region" description="Acidic residues" evidence="1">
    <location>
        <begin position="28"/>
        <end position="37"/>
    </location>
</feature>
<keyword evidence="3" id="KW-1185">Reference proteome</keyword>
<feature type="region of interest" description="Disordered" evidence="1">
    <location>
        <begin position="1"/>
        <end position="78"/>
    </location>
</feature>
<comment type="caution">
    <text evidence="2">The sequence shown here is derived from an EMBL/GenBank/DDBJ whole genome shotgun (WGS) entry which is preliminary data.</text>
</comment>
<dbReference type="STRING" id="86259.A0A4Z1NQS2"/>
<sequence length="107" mass="11768">MASHRTTRAKSSGLTGGSTATGERNTSEDQEANEMELEIGSQTARHRSSTPASQYSRPPKELQPEKLSPYEGKSVRAHRDWTRSAENAFRLAPNTFGTEIAKISYAL</sequence>
<dbReference type="AlphaFoldDB" id="A0A4Z1NQS2"/>
<proteinExistence type="predicted"/>
<name>A0A4Z1NQS2_9PEZI</name>
<protein>
    <submittedName>
        <fullName evidence="2">Uncharacterized protein</fullName>
    </submittedName>
</protein>
<dbReference type="Proteomes" id="UP000298493">
    <property type="component" value="Unassembled WGS sequence"/>
</dbReference>
<organism evidence="2 3">
    <name type="scientific">Venturia nashicola</name>
    <dbReference type="NCBI Taxonomy" id="86259"/>
    <lineage>
        <taxon>Eukaryota</taxon>
        <taxon>Fungi</taxon>
        <taxon>Dikarya</taxon>
        <taxon>Ascomycota</taxon>
        <taxon>Pezizomycotina</taxon>
        <taxon>Dothideomycetes</taxon>
        <taxon>Pleosporomycetidae</taxon>
        <taxon>Venturiales</taxon>
        <taxon>Venturiaceae</taxon>
        <taxon>Venturia</taxon>
    </lineage>
</organism>
<dbReference type="EMBL" id="SNSC02000017">
    <property type="protein sequence ID" value="TID17021.1"/>
    <property type="molecule type" value="Genomic_DNA"/>
</dbReference>
<gene>
    <name evidence="2" type="ORF">E6O75_ATG09787</name>
</gene>
<feature type="compositionally biased region" description="Low complexity" evidence="1">
    <location>
        <begin position="11"/>
        <end position="22"/>
    </location>
</feature>
<evidence type="ECO:0000313" key="2">
    <source>
        <dbReference type="EMBL" id="TID17021.1"/>
    </source>
</evidence>
<accession>A0A4Z1NQS2</accession>
<evidence type="ECO:0000256" key="1">
    <source>
        <dbReference type="SAM" id="MobiDB-lite"/>
    </source>
</evidence>
<reference evidence="2 3" key="1">
    <citation type="submission" date="2019-04" db="EMBL/GenBank/DDBJ databases">
        <title>High contiguity whole genome sequence and gene annotation resource for two Venturia nashicola isolates.</title>
        <authorList>
            <person name="Prokchorchik M."/>
            <person name="Won K."/>
            <person name="Lee Y."/>
            <person name="Choi E.D."/>
            <person name="Segonzac C."/>
            <person name="Sohn K.H."/>
        </authorList>
    </citation>
    <scope>NUCLEOTIDE SEQUENCE [LARGE SCALE GENOMIC DNA]</scope>
    <source>
        <strain evidence="2 3">PRI2</strain>
    </source>
</reference>
<evidence type="ECO:0000313" key="3">
    <source>
        <dbReference type="Proteomes" id="UP000298493"/>
    </source>
</evidence>